<evidence type="ECO:0000313" key="1">
    <source>
        <dbReference type="EMBL" id="AHC40152.1"/>
    </source>
</evidence>
<organism evidence="1 2">
    <name type="scientific">Mycoplasma ovis str. Michigan</name>
    <dbReference type="NCBI Taxonomy" id="1415773"/>
    <lineage>
        <taxon>Bacteria</taxon>
        <taxon>Bacillati</taxon>
        <taxon>Mycoplasmatota</taxon>
        <taxon>Mollicutes</taxon>
        <taxon>Mycoplasmataceae</taxon>
        <taxon>Mycoplasma</taxon>
    </lineage>
</organism>
<evidence type="ECO:0000313" key="2">
    <source>
        <dbReference type="Proteomes" id="UP000018745"/>
    </source>
</evidence>
<keyword evidence="2" id="KW-1185">Reference proteome</keyword>
<reference evidence="1 2" key="1">
    <citation type="journal article" date="2014" name="Genome Announc.">
        <title>Complete Genome Sequence of Mycoplasma ovis Strain Michigan, a Hemoplasma of Sheep with Two Distinct 16S rRNA Genes.</title>
        <authorList>
            <person name="Deshuillers P.L."/>
            <person name="Santos A.P."/>
            <person name="do Nascimento N.C."/>
            <person name="Hampel J.A."/>
            <person name="Bergin I.L."/>
            <person name="Dyson M.C."/>
            <person name="Messick J.B."/>
        </authorList>
    </citation>
    <scope>NUCLEOTIDE SEQUENCE [LARGE SCALE GENOMIC DNA]</scope>
    <source>
        <strain evidence="1 2">Michigan</strain>
    </source>
</reference>
<dbReference type="EMBL" id="CP006935">
    <property type="protein sequence ID" value="AHC40152.1"/>
    <property type="molecule type" value="Genomic_DNA"/>
</dbReference>
<protein>
    <submittedName>
        <fullName evidence="1">Uncharacterized protein</fullName>
    </submittedName>
</protein>
<accession>A0ABM5P154</accession>
<gene>
    <name evidence="1" type="ORF">OVS_00820</name>
</gene>
<proteinExistence type="predicted"/>
<name>A0ABM5P154_9MOLU</name>
<dbReference type="Proteomes" id="UP000018745">
    <property type="component" value="Chromosome"/>
</dbReference>
<sequence>MFSIFDSRVFYELFTRLDTKIKIFVKQKKVFWIFFNEENWKNTQKIGGVFLGLQEETNKFLTTNPSLFSYLLLKFAGDPEKISKDFVTLSKEVERKKNNLNNTEGRFKGISQNLPKYSLTLDWLDCVFESTWLWWRCSSNKSSRQVGISSETFNSLAKFFNLY</sequence>
<dbReference type="RefSeq" id="WP_024070957.1">
    <property type="nucleotide sequence ID" value="NC_023062.1"/>
</dbReference>